<name>A0A8F5C1I6_9CREN</name>
<evidence type="ECO:0000259" key="1">
    <source>
        <dbReference type="Pfam" id="PF01656"/>
    </source>
</evidence>
<dbReference type="GO" id="GO:0005829">
    <property type="term" value="C:cytosol"/>
    <property type="evidence" value="ECO:0007669"/>
    <property type="project" value="TreeGrafter"/>
</dbReference>
<evidence type="ECO:0000313" key="3">
    <source>
        <dbReference type="Proteomes" id="UP000694036"/>
    </source>
</evidence>
<dbReference type="Pfam" id="PF01656">
    <property type="entry name" value="CbiA"/>
    <property type="match status" value="1"/>
</dbReference>
<evidence type="ECO:0000313" key="2">
    <source>
        <dbReference type="EMBL" id="QXJ35275.1"/>
    </source>
</evidence>
<protein>
    <recommendedName>
        <fullName evidence="1">CobQ/CobB/MinD/ParA nucleotide binding domain-containing protein</fullName>
    </recommendedName>
</protein>
<dbReference type="InterPro" id="IPR002586">
    <property type="entry name" value="CobQ/CobB/MinD/ParA_Nub-bd_dom"/>
</dbReference>
<dbReference type="GO" id="GO:0005524">
    <property type="term" value="F:ATP binding"/>
    <property type="evidence" value="ECO:0007669"/>
    <property type="project" value="TreeGrafter"/>
</dbReference>
<dbReference type="RefSeq" id="WP_218257896.1">
    <property type="nucleotide sequence ID" value="NZ_CP077713.1"/>
</dbReference>
<gene>
    <name evidence="2" type="ORF">J5U22_01822</name>
</gene>
<dbReference type="GO" id="GO:0051782">
    <property type="term" value="P:negative regulation of cell division"/>
    <property type="evidence" value="ECO:0007669"/>
    <property type="project" value="TreeGrafter"/>
</dbReference>
<keyword evidence="3" id="KW-1185">Reference proteome</keyword>
<dbReference type="PANTHER" id="PTHR43384:SF10">
    <property type="entry name" value="ATPASE INVOLVED IN CHROMOSOME PARTITIONING, PARA_MIND FAMILY"/>
    <property type="match status" value="1"/>
</dbReference>
<dbReference type="Proteomes" id="UP000694036">
    <property type="component" value="Chromosome"/>
</dbReference>
<feature type="domain" description="CobQ/CobB/MinD/ParA nucleotide binding" evidence="1">
    <location>
        <begin position="6"/>
        <end position="225"/>
    </location>
</feature>
<dbReference type="AlphaFoldDB" id="A0A8F5C1I6"/>
<sequence>MKIRIGIIGLKGGVGKTTIALNTALYLSKKYKVLYIDKDLLSMGSLILGFNGIGFHKAIVEGLGKEQYEYKVNDNLTLFKLYSDPANEKELHHKVKDIGEKAEKAYVDLVSKGYDIIIVDYGRIFMTNDPLVYDEYEMFKRNFPNYLIAAVGITDAIRNDITDVVKYFLDTINRTKSKPLAFVINMVPQIGDIQKEIDQIVKEISQDVKCDILTIPFDEKLVQYSNMGEAEEMQKVGKLIERILSQG</sequence>
<proteinExistence type="predicted"/>
<dbReference type="InterPro" id="IPR050625">
    <property type="entry name" value="ParA/MinD_ATPase"/>
</dbReference>
<dbReference type="PANTHER" id="PTHR43384">
    <property type="entry name" value="SEPTUM SITE-DETERMINING PROTEIN MIND HOMOLOG, CHLOROPLASTIC-RELATED"/>
    <property type="match status" value="1"/>
</dbReference>
<dbReference type="GO" id="GO:0009898">
    <property type="term" value="C:cytoplasmic side of plasma membrane"/>
    <property type="evidence" value="ECO:0007669"/>
    <property type="project" value="TreeGrafter"/>
</dbReference>
<dbReference type="GO" id="GO:0016887">
    <property type="term" value="F:ATP hydrolysis activity"/>
    <property type="evidence" value="ECO:0007669"/>
    <property type="project" value="TreeGrafter"/>
</dbReference>
<reference evidence="2 3" key="1">
    <citation type="journal article" date="2021" name="Environ. Microbiol.">
        <title>New insights into the diversity and evolution of the archaeal mobilome from three complete genomes of Saccharolobus shibatae.</title>
        <authorList>
            <person name="Medvedeva S."/>
            <person name="Brandt D."/>
            <person name="Cvirkaite-Krupovic V."/>
            <person name="Liu Y."/>
            <person name="Severinov K."/>
            <person name="Ishino S."/>
            <person name="Ishino Y."/>
            <person name="Prangishvili D."/>
            <person name="Kalinowski J."/>
            <person name="Krupovic M."/>
        </authorList>
    </citation>
    <scope>NUCLEOTIDE SEQUENCE [LARGE SCALE GENOMIC DNA]</scope>
    <source>
        <strain evidence="2 3">S38A</strain>
    </source>
</reference>
<accession>A0A8F5C1I6</accession>
<dbReference type="EMBL" id="CP077713">
    <property type="protein sequence ID" value="QXJ35275.1"/>
    <property type="molecule type" value="Genomic_DNA"/>
</dbReference>
<organism evidence="2 3">
    <name type="scientific">Saccharolobus shibatae</name>
    <dbReference type="NCBI Taxonomy" id="2286"/>
    <lineage>
        <taxon>Archaea</taxon>
        <taxon>Thermoproteota</taxon>
        <taxon>Thermoprotei</taxon>
        <taxon>Sulfolobales</taxon>
        <taxon>Sulfolobaceae</taxon>
        <taxon>Saccharolobus</taxon>
    </lineage>
</organism>
<dbReference type="GeneID" id="65557187"/>